<comment type="function">
    <text evidence="1 10">Functions in the early steps of protein synthesis of a small number of specific mRNAs. Acts by directing the binding of methionyl-tRNAi to 40S ribosomal subunits. In contrast to the eIF-2 complex, it binds methionyl-tRNAi to 40S subunits in a codon-dependent manner, whereas the eIF-2 complex binds methionyl-tRNAi to 40S subunits in a GTP-dependent manner.</text>
</comment>
<dbReference type="InterPro" id="IPR015943">
    <property type="entry name" value="WD40/YVTN_repeat-like_dom_sf"/>
</dbReference>
<evidence type="ECO:0000256" key="5">
    <source>
        <dbReference type="ARBA" id="ARBA00022574"/>
    </source>
</evidence>
<dbReference type="GeneTree" id="ENSGT00730000111053"/>
<dbReference type="GO" id="GO:0043022">
    <property type="term" value="F:ribosome binding"/>
    <property type="evidence" value="ECO:0007669"/>
    <property type="project" value="UniProtKB-UniRule"/>
</dbReference>
<evidence type="ECO:0000256" key="7">
    <source>
        <dbReference type="ARBA" id="ARBA00022845"/>
    </source>
</evidence>
<dbReference type="PIRSF" id="PIRSF017222">
    <property type="entry name" value="eIF2A"/>
    <property type="match status" value="1"/>
</dbReference>
<dbReference type="AlphaFoldDB" id="A0A286ZPR5"/>
<feature type="compositionally biased region" description="Basic and acidic residues" evidence="11">
    <location>
        <begin position="469"/>
        <end position="482"/>
    </location>
</feature>
<dbReference type="InterPro" id="IPR013979">
    <property type="entry name" value="TIF_beta_prop-like"/>
</dbReference>
<reference evidence="13" key="2">
    <citation type="journal article" date="2020" name="Gigascience">
        <title>An improved pig reference genome sequence to enable pig genetics and genomics research.</title>
        <authorList>
            <person name="Warr A."/>
            <person name="Affara N."/>
            <person name="Aken B."/>
            <person name="Beiki H."/>
            <person name="Bickhart D.M."/>
            <person name="Billis K."/>
            <person name="Chow W."/>
            <person name="Eory L."/>
            <person name="Finlayson H.A."/>
            <person name="Flicek P."/>
            <person name="Giron C.G."/>
            <person name="Griffin D.K."/>
            <person name="Hall R."/>
            <person name="Hannum G."/>
            <person name="Hourlier T."/>
            <person name="Howe K."/>
            <person name="Hume D.A."/>
            <person name="Izuogu O."/>
            <person name="Kim K."/>
            <person name="Koren S."/>
            <person name="Liu H."/>
            <person name="Manchanda N."/>
            <person name="Martin F.J."/>
            <person name="Nonneman D.J."/>
            <person name="O'Connor R.E."/>
            <person name="Phillippy A.M."/>
            <person name="Rohrer G.A."/>
            <person name="Rosen B.D."/>
            <person name="Rund L.A."/>
            <person name="Sargent C.A."/>
            <person name="Schook L.B."/>
            <person name="Schroeder S.G."/>
            <person name="Schwartz A.S."/>
            <person name="Skinner B.M."/>
            <person name="Talbot R."/>
            <person name="Tseng E."/>
            <person name="Tuggle C.K."/>
            <person name="Watson M."/>
            <person name="Smith T.P.L."/>
            <person name="Archibald A.L."/>
        </authorList>
    </citation>
    <scope>NUCLEOTIDE SEQUENCE [LARGE SCALE GENOMIC DNA]</scope>
    <source>
        <strain evidence="13">Duroc</strain>
    </source>
</reference>
<dbReference type="ExpressionAtlas" id="A0A286ZPR5">
    <property type="expression patterns" value="baseline and differential"/>
</dbReference>
<dbReference type="GO" id="GO:0000049">
    <property type="term" value="F:tRNA binding"/>
    <property type="evidence" value="ECO:0007669"/>
    <property type="project" value="UniProtKB-UniRule"/>
</dbReference>
<dbReference type="GO" id="GO:0006417">
    <property type="term" value="P:regulation of translation"/>
    <property type="evidence" value="ECO:0007669"/>
    <property type="project" value="UniProtKB-KW"/>
</dbReference>
<keyword evidence="16" id="KW-1267">Proteomics identification</keyword>
<evidence type="ECO:0000256" key="3">
    <source>
        <dbReference type="ARBA" id="ARBA00013819"/>
    </source>
</evidence>
<keyword evidence="4 10" id="KW-0396">Initiation factor</keyword>
<dbReference type="GO" id="GO:0003743">
    <property type="term" value="F:translation initiation factor activity"/>
    <property type="evidence" value="ECO:0007669"/>
    <property type="project" value="UniProtKB-UniRule"/>
</dbReference>
<reference evidence="13" key="4">
    <citation type="submission" date="2025-09" db="UniProtKB">
        <authorList>
            <consortium name="Ensembl"/>
        </authorList>
    </citation>
    <scope>IDENTIFICATION</scope>
</reference>
<evidence type="ECO:0000256" key="10">
    <source>
        <dbReference type="PIRNR" id="PIRNR017222"/>
    </source>
</evidence>
<dbReference type="PANTHER" id="PTHR13227:SF0">
    <property type="entry name" value="EUKARYOTIC TRANSLATION INITIATION FACTOR 2A"/>
    <property type="match status" value="1"/>
</dbReference>
<gene>
    <name evidence="13 15" type="primary">EIF2A</name>
</gene>
<accession>A0A286ZPR5</accession>
<feature type="compositionally biased region" description="Polar residues" evidence="11">
    <location>
        <begin position="492"/>
        <end position="504"/>
    </location>
</feature>
<dbReference type="VGNC" id="VGNC:87605">
    <property type="gene designation" value="EIF2A"/>
</dbReference>
<dbReference type="Pfam" id="PF08662">
    <property type="entry name" value="eIF2A"/>
    <property type="match status" value="1"/>
</dbReference>
<evidence type="ECO:0000256" key="6">
    <source>
        <dbReference type="ARBA" id="ARBA00022737"/>
    </source>
</evidence>
<evidence type="ECO:0000256" key="8">
    <source>
        <dbReference type="ARBA" id="ARBA00022917"/>
    </source>
</evidence>
<feature type="region of interest" description="Disordered" evidence="11">
    <location>
        <begin position="407"/>
        <end position="512"/>
    </location>
</feature>
<keyword evidence="8 10" id="KW-0648">Protein biosynthesis</keyword>
<evidence type="ECO:0000256" key="2">
    <source>
        <dbReference type="ARBA" id="ARBA00009573"/>
    </source>
</evidence>
<dbReference type="Bgee" id="ENSSSCG00000011710">
    <property type="expression patterns" value="Expressed in omentum and 43 other cell types or tissues"/>
</dbReference>
<evidence type="ECO:0000256" key="4">
    <source>
        <dbReference type="ARBA" id="ARBA00022540"/>
    </source>
</evidence>
<keyword evidence="9" id="KW-0175">Coiled coil</keyword>
<dbReference type="PANTHER" id="PTHR13227">
    <property type="entry name" value="EUKARYOTIC TRANSLATION INITIATION FACTOR 2A"/>
    <property type="match status" value="1"/>
</dbReference>
<evidence type="ECO:0000313" key="14">
    <source>
        <dbReference type="Proteomes" id="UP000008227"/>
    </source>
</evidence>
<evidence type="ECO:0000313" key="15">
    <source>
        <dbReference type="VGNC" id="VGNC:87605"/>
    </source>
</evidence>
<dbReference type="Ensembl" id="ENSSSCT00000055153.3">
    <property type="protein sequence ID" value="ENSSSCP00000033590.2"/>
    <property type="gene ID" value="ENSSSCG00000011710.5"/>
</dbReference>
<reference evidence="13" key="3">
    <citation type="submission" date="2025-08" db="UniProtKB">
        <authorList>
            <consortium name="Ensembl"/>
        </authorList>
    </citation>
    <scope>IDENTIFICATION</scope>
</reference>
<protein>
    <recommendedName>
        <fullName evidence="3 10">Eukaryotic translation initiation factor 2A</fullName>
        <shortName evidence="10">eIF-2A</shortName>
    </recommendedName>
</protein>
<reference evidence="14" key="1">
    <citation type="submission" date="2009-11" db="EMBL/GenBank/DDBJ databases">
        <authorList>
            <consortium name="Porcine genome sequencing project"/>
        </authorList>
    </citation>
    <scope>NUCLEOTIDE SEQUENCE [LARGE SCALE GENOMIC DNA]</scope>
    <source>
        <strain evidence="14">Duroc</strain>
    </source>
</reference>
<comment type="similarity">
    <text evidence="2 10">Belongs to the WD repeat EIF2A family.</text>
</comment>
<keyword evidence="6" id="KW-0677">Repeat</keyword>
<keyword evidence="5" id="KW-0853">WD repeat</keyword>
<proteinExistence type="evidence at protein level"/>
<sequence>MAPSAPLLTVRGSEGLYLVNGPPHFTESTVFPRINVINVTTKELLHSFDLPKAVCLEFSPKNTILATWQPYTTSKDGAAGIPNLQLYDMKTGTCLKSFIQKKMQNWCPSWSEDETLCARNVNNEVHFFENNNFNTIANKLHLKKINDFVLSPGPQPYKVAVYVPGSKGAPSFVRLYQYPNFDGPHAALANKSFFKADKVTMLWNKKATAVLVIASTEVDKTGASYYGEQTLHYIATNGESAVVQLPKNGPIYDVVWNSSSTEFCAVYGFMPAKATIFNLKCDPVFDFGTGPRNAAYYSPHGHILVLAGFGNLRGQMEVWDVKNYKLISKPVASDSTYFAWCPDGEHILTATCAPRLRVNNGYKIWHYTGSVLHKYDVPSNAELWQVSWQPFLDGIFPEKSITYQAVPSDVPSEEPKVATAYRPPALRNKPVTNSKLHEEEPPQNMKPQPGNEKPLSKTALKNQRKHEAKKAAKQEARSDKSPDMAPSPAPQNTPRNTVSHSTSGDPEIDKKIKNLKKKLKAIEQLKEQAATGKQLEKNQLEKIQKEKALLQELEDLELGI</sequence>
<keyword evidence="14" id="KW-1185">Reference proteome</keyword>
<organism evidence="13 14">
    <name type="scientific">Sus scrofa</name>
    <name type="common">Pig</name>
    <dbReference type="NCBI Taxonomy" id="9823"/>
    <lineage>
        <taxon>Eukaryota</taxon>
        <taxon>Metazoa</taxon>
        <taxon>Chordata</taxon>
        <taxon>Craniata</taxon>
        <taxon>Vertebrata</taxon>
        <taxon>Euteleostomi</taxon>
        <taxon>Mammalia</taxon>
        <taxon>Eutheria</taxon>
        <taxon>Laurasiatheria</taxon>
        <taxon>Artiodactyla</taxon>
        <taxon>Suina</taxon>
        <taxon>Suidae</taxon>
        <taxon>Sus</taxon>
    </lineage>
</organism>
<dbReference type="SUPFAM" id="SSF50978">
    <property type="entry name" value="WD40 repeat-like"/>
    <property type="match status" value="1"/>
</dbReference>
<dbReference type="InterPro" id="IPR036322">
    <property type="entry name" value="WD40_repeat_dom_sf"/>
</dbReference>
<feature type="domain" description="Translation initiation factor beta propellor-like" evidence="12">
    <location>
        <begin position="191"/>
        <end position="386"/>
    </location>
</feature>
<dbReference type="InterPro" id="IPR011387">
    <property type="entry name" value="TIF2A"/>
</dbReference>
<evidence type="ECO:0000259" key="12">
    <source>
        <dbReference type="Pfam" id="PF08662"/>
    </source>
</evidence>
<dbReference type="FunFam" id="2.130.10.10:FF:000407">
    <property type="entry name" value="Eukaryotic translation initiation factor 2A"/>
    <property type="match status" value="1"/>
</dbReference>
<name>A0A286ZPR5_PIG</name>
<keyword evidence="7 10" id="KW-0810">Translation regulation</keyword>
<dbReference type="Proteomes" id="UP000008227">
    <property type="component" value="Chromosome 13"/>
</dbReference>
<evidence type="ECO:0000256" key="11">
    <source>
        <dbReference type="SAM" id="MobiDB-lite"/>
    </source>
</evidence>
<dbReference type="Gene3D" id="2.130.10.10">
    <property type="entry name" value="YVTN repeat-like/Quinoprotein amine dehydrogenase"/>
    <property type="match status" value="2"/>
</dbReference>
<evidence type="ECO:0007829" key="16">
    <source>
        <dbReference type="PeptideAtlas" id="A0A286ZPR5"/>
    </source>
</evidence>
<evidence type="ECO:0000313" key="13">
    <source>
        <dbReference type="Ensembl" id="ENSSSCP00000033590.2"/>
    </source>
</evidence>
<evidence type="ECO:0000256" key="9">
    <source>
        <dbReference type="ARBA" id="ARBA00023054"/>
    </source>
</evidence>
<evidence type="ECO:0000256" key="1">
    <source>
        <dbReference type="ARBA" id="ARBA00003993"/>
    </source>
</evidence>